<dbReference type="EMBL" id="JAMBPX010000003">
    <property type="protein sequence ID" value="MDG0858673.1"/>
    <property type="molecule type" value="Genomic_DNA"/>
</dbReference>
<dbReference type="AlphaFoldDB" id="A0A9X4R2M3"/>
<evidence type="ECO:0000313" key="2">
    <source>
        <dbReference type="Proteomes" id="UP001152302"/>
    </source>
</evidence>
<accession>A0A9X4R2M3</accession>
<name>A0A9X4R2M3_9STAP</name>
<sequence>MASVPHRYLKDNDGEDYFPVTHEDAIIWKNPLEDEDLTGIAGKVAKLETLVSEQDKALKLHDATIGDMVGDTGWIDIDVPTTMKNKAVGTGFKCGIREVRAGNSLTPRMFVVRSIRLNVSNITEKSMQIAQLPTGFVTNNQSFMARGQGYRHPLTIECLKDGSVMAFVHPEDQKLTNWVYQEFTWLE</sequence>
<evidence type="ECO:0000313" key="1">
    <source>
        <dbReference type="EMBL" id="MDG0858673.1"/>
    </source>
</evidence>
<organism evidence="1 2">
    <name type="scientific">Staphylococcus equorum</name>
    <dbReference type="NCBI Taxonomy" id="246432"/>
    <lineage>
        <taxon>Bacteria</taxon>
        <taxon>Bacillati</taxon>
        <taxon>Bacillota</taxon>
        <taxon>Bacilli</taxon>
        <taxon>Bacillales</taxon>
        <taxon>Staphylococcaceae</taxon>
        <taxon>Staphylococcus</taxon>
    </lineage>
</organism>
<comment type="caution">
    <text evidence="1">The sequence shown here is derived from an EMBL/GenBank/DDBJ whole genome shotgun (WGS) entry which is preliminary data.</text>
</comment>
<protein>
    <submittedName>
        <fullName evidence="1">Uncharacterized protein</fullName>
    </submittedName>
</protein>
<dbReference type="Proteomes" id="UP001152302">
    <property type="component" value="Unassembled WGS sequence"/>
</dbReference>
<dbReference type="RefSeq" id="WP_057511930.1">
    <property type="nucleotide sequence ID" value="NZ_JAMBPV010000005.1"/>
</dbReference>
<gene>
    <name evidence="1" type="ORF">M4L21_04960</name>
</gene>
<proteinExistence type="predicted"/>
<reference evidence="1" key="1">
    <citation type="submission" date="2022-05" db="EMBL/GenBank/DDBJ databases">
        <title>Comparative genomics of Staphylococcus equorum isolates.</title>
        <authorList>
            <person name="Luelf R.H."/>
        </authorList>
    </citation>
    <scope>NUCLEOTIDE SEQUENCE</scope>
    <source>
        <strain evidence="1">TMW 2.2343</strain>
    </source>
</reference>